<dbReference type="Proteomes" id="UP000256977">
    <property type="component" value="Unassembled WGS sequence"/>
</dbReference>
<comment type="caution">
    <text evidence="2">The sequence shown here is derived from an EMBL/GenBank/DDBJ whole genome shotgun (WGS) entry which is preliminary data.</text>
</comment>
<feature type="region of interest" description="Disordered" evidence="1">
    <location>
        <begin position="1"/>
        <end position="42"/>
    </location>
</feature>
<feature type="compositionally biased region" description="Gly residues" evidence="1">
    <location>
        <begin position="1"/>
        <end position="10"/>
    </location>
</feature>
<gene>
    <name evidence="2" type="ORF">DFP98_1011</name>
</gene>
<name>A0A3D9KQT4_9BACL</name>
<feature type="non-terminal residue" evidence="2">
    <location>
        <position position="1"/>
    </location>
</feature>
<dbReference type="AlphaFoldDB" id="A0A3D9KQT4"/>
<protein>
    <submittedName>
        <fullName evidence="2">Uncharacterized protein</fullName>
    </submittedName>
</protein>
<proteinExistence type="predicted"/>
<dbReference type="EMBL" id="QRDZ01000001">
    <property type="protein sequence ID" value="RED89031.1"/>
    <property type="molecule type" value="Genomic_DNA"/>
</dbReference>
<keyword evidence="3" id="KW-1185">Reference proteome</keyword>
<evidence type="ECO:0000256" key="1">
    <source>
        <dbReference type="SAM" id="MobiDB-lite"/>
    </source>
</evidence>
<evidence type="ECO:0000313" key="3">
    <source>
        <dbReference type="Proteomes" id="UP000256977"/>
    </source>
</evidence>
<feature type="compositionally biased region" description="Gly residues" evidence="1">
    <location>
        <begin position="30"/>
        <end position="39"/>
    </location>
</feature>
<evidence type="ECO:0000313" key="2">
    <source>
        <dbReference type="EMBL" id="RED89031.1"/>
    </source>
</evidence>
<sequence length="57" mass="5536">RPGTGTGRGRGGVEEGPPRGGVFRLSLPGGAPGGGGGGGEVREAARVKKAVIKVKLD</sequence>
<accession>A0A3D9KQT4</accession>
<reference evidence="2 3" key="1">
    <citation type="submission" date="2018-07" db="EMBL/GenBank/DDBJ databases">
        <title>Genomic Encyclopedia of Type Strains, Phase III (KMG-III): the genomes of soil and plant-associated and newly described type strains.</title>
        <authorList>
            <person name="Whitman W."/>
        </authorList>
    </citation>
    <scope>NUCLEOTIDE SEQUENCE [LARGE SCALE GENOMIC DNA]</scope>
    <source>
        <strain evidence="2 3">CECT 7287</strain>
    </source>
</reference>
<organism evidence="2 3">
    <name type="scientific">Cohnella phaseoli</name>
    <dbReference type="NCBI Taxonomy" id="456490"/>
    <lineage>
        <taxon>Bacteria</taxon>
        <taxon>Bacillati</taxon>
        <taxon>Bacillota</taxon>
        <taxon>Bacilli</taxon>
        <taxon>Bacillales</taxon>
        <taxon>Paenibacillaceae</taxon>
        <taxon>Cohnella</taxon>
    </lineage>
</organism>